<feature type="compositionally biased region" description="Basic and acidic residues" evidence="1">
    <location>
        <begin position="48"/>
        <end position="66"/>
    </location>
</feature>
<keyword evidence="3" id="KW-1185">Reference proteome</keyword>
<dbReference type="EMBL" id="BPLQ01007502">
    <property type="protein sequence ID" value="GIY30488.1"/>
    <property type="molecule type" value="Genomic_DNA"/>
</dbReference>
<evidence type="ECO:0000256" key="1">
    <source>
        <dbReference type="SAM" id="MobiDB-lite"/>
    </source>
</evidence>
<dbReference type="AlphaFoldDB" id="A0AAV4S7L2"/>
<feature type="compositionally biased region" description="Basic and acidic residues" evidence="1">
    <location>
        <begin position="28"/>
        <end position="38"/>
    </location>
</feature>
<proteinExistence type="predicted"/>
<dbReference type="Proteomes" id="UP001054837">
    <property type="component" value="Unassembled WGS sequence"/>
</dbReference>
<organism evidence="2 3">
    <name type="scientific">Caerostris darwini</name>
    <dbReference type="NCBI Taxonomy" id="1538125"/>
    <lineage>
        <taxon>Eukaryota</taxon>
        <taxon>Metazoa</taxon>
        <taxon>Ecdysozoa</taxon>
        <taxon>Arthropoda</taxon>
        <taxon>Chelicerata</taxon>
        <taxon>Arachnida</taxon>
        <taxon>Araneae</taxon>
        <taxon>Araneomorphae</taxon>
        <taxon>Entelegynae</taxon>
        <taxon>Araneoidea</taxon>
        <taxon>Araneidae</taxon>
        <taxon>Caerostris</taxon>
    </lineage>
</organism>
<sequence>MSVNREGSEVVCSKINRGHEKRSRKQKLVKDMKRDQRNKNWRRTLKKGTGERKLVKNMKKGNENRSRTRRKLSGKGKLVKDENKRASETNTDQGNDKLIKDKV</sequence>
<name>A0AAV4S7L2_9ARAC</name>
<comment type="caution">
    <text evidence="2">The sequence shown here is derived from an EMBL/GenBank/DDBJ whole genome shotgun (WGS) entry which is preliminary data.</text>
</comment>
<feature type="region of interest" description="Disordered" evidence="1">
    <location>
        <begin position="1"/>
        <end position="103"/>
    </location>
</feature>
<evidence type="ECO:0000313" key="3">
    <source>
        <dbReference type="Proteomes" id="UP001054837"/>
    </source>
</evidence>
<feature type="compositionally biased region" description="Basic and acidic residues" evidence="1">
    <location>
        <begin position="94"/>
        <end position="103"/>
    </location>
</feature>
<evidence type="ECO:0000313" key="2">
    <source>
        <dbReference type="EMBL" id="GIY30488.1"/>
    </source>
</evidence>
<reference evidence="2 3" key="1">
    <citation type="submission" date="2021-06" db="EMBL/GenBank/DDBJ databases">
        <title>Caerostris darwini draft genome.</title>
        <authorList>
            <person name="Kono N."/>
            <person name="Arakawa K."/>
        </authorList>
    </citation>
    <scope>NUCLEOTIDE SEQUENCE [LARGE SCALE GENOMIC DNA]</scope>
</reference>
<gene>
    <name evidence="2" type="ORF">CDAR_622051</name>
</gene>
<feature type="compositionally biased region" description="Basic and acidic residues" evidence="1">
    <location>
        <begin position="78"/>
        <end position="87"/>
    </location>
</feature>
<protein>
    <submittedName>
        <fullName evidence="2">Uncharacterized protein</fullName>
    </submittedName>
</protein>
<accession>A0AAV4S7L2</accession>